<dbReference type="Proteomes" id="UP001165460">
    <property type="component" value="Unassembled WGS sequence"/>
</dbReference>
<reference evidence="2" key="1">
    <citation type="submission" date="2022-03" db="EMBL/GenBank/DDBJ databases">
        <authorList>
            <person name="Woo C.Y."/>
        </authorList>
    </citation>
    <scope>NUCLEOTIDE SEQUENCE</scope>
    <source>
        <strain evidence="2">CYS-01</strain>
    </source>
</reference>
<name>A0ABS9ZSF2_9SPHI</name>
<keyword evidence="1" id="KW-0812">Transmembrane</keyword>
<evidence type="ECO:0000313" key="2">
    <source>
        <dbReference type="EMBL" id="MCJ0741268.1"/>
    </source>
</evidence>
<keyword evidence="1" id="KW-0472">Membrane</keyword>
<evidence type="ECO:0000256" key="1">
    <source>
        <dbReference type="SAM" id="Phobius"/>
    </source>
</evidence>
<evidence type="ECO:0008006" key="4">
    <source>
        <dbReference type="Google" id="ProtNLM"/>
    </source>
</evidence>
<dbReference type="EMBL" id="JALGBH010000001">
    <property type="protein sequence ID" value="MCJ0741268.1"/>
    <property type="molecule type" value="Genomic_DNA"/>
</dbReference>
<sequence>MVISAVYFLITAYATFCLSTGLRLNIIDEKKFAILWPFSSKPFLLGDYNLPYILFDFILILGFYGLFFLLTANVFKLFFQPKLFTLKGIRQLKWFYLLNLILPGTCMVLAHLFSYIEEGIEMLVVIHFILGIFAYFLAAIFSQGVKLQNEQDLFI</sequence>
<proteinExistence type="predicted"/>
<gene>
    <name evidence="2" type="ORF">MMF97_01015</name>
</gene>
<organism evidence="2 3">
    <name type="scientific">Pedobacter montanisoli</name>
    <dbReference type="NCBI Taxonomy" id="2923277"/>
    <lineage>
        <taxon>Bacteria</taxon>
        <taxon>Pseudomonadati</taxon>
        <taxon>Bacteroidota</taxon>
        <taxon>Sphingobacteriia</taxon>
        <taxon>Sphingobacteriales</taxon>
        <taxon>Sphingobacteriaceae</taxon>
        <taxon>Pedobacter</taxon>
    </lineage>
</organism>
<comment type="caution">
    <text evidence="2">The sequence shown here is derived from an EMBL/GenBank/DDBJ whole genome shotgun (WGS) entry which is preliminary data.</text>
</comment>
<feature type="transmembrane region" description="Helical" evidence="1">
    <location>
        <begin position="122"/>
        <end position="141"/>
    </location>
</feature>
<dbReference type="RefSeq" id="WP_243357692.1">
    <property type="nucleotide sequence ID" value="NZ_JALGBH010000001.1"/>
</dbReference>
<protein>
    <recommendedName>
        <fullName evidence="4">DUF2975 domain-containing protein</fullName>
    </recommendedName>
</protein>
<keyword evidence="3" id="KW-1185">Reference proteome</keyword>
<feature type="transmembrane region" description="Helical" evidence="1">
    <location>
        <begin position="52"/>
        <end position="75"/>
    </location>
</feature>
<accession>A0ABS9ZSF2</accession>
<evidence type="ECO:0000313" key="3">
    <source>
        <dbReference type="Proteomes" id="UP001165460"/>
    </source>
</evidence>
<keyword evidence="1" id="KW-1133">Transmembrane helix</keyword>
<feature type="transmembrane region" description="Helical" evidence="1">
    <location>
        <begin position="96"/>
        <end position="116"/>
    </location>
</feature>